<sequence>MIKSIAFHILKGGVGKTTLSGNIAYKISETKKTILIDCDIQANSSNWFLKENIDYELSDCLQGRPLQNAIKKIKENFYIIPTKPKDSSLKNYAETKLFQEPFIFEDLNTELQKLGFEYAVYDLSPSISQLERCILLSINEVITPITPEYFSFDGIELFYNELQKINKSYRKKIKYDKIIINLINKSFETHKQYLNILQDLQKYNIYKVGQDRKIADSQKYNQTIYQYYPKSNTIEELNKIANDLIGA</sequence>
<dbReference type="Gene3D" id="3.40.50.300">
    <property type="entry name" value="P-loop containing nucleotide triphosphate hydrolases"/>
    <property type="match status" value="1"/>
</dbReference>
<dbReference type="SUPFAM" id="SSF52540">
    <property type="entry name" value="P-loop containing nucleoside triphosphate hydrolases"/>
    <property type="match status" value="1"/>
</dbReference>
<evidence type="ECO:0000259" key="1">
    <source>
        <dbReference type="Pfam" id="PF13614"/>
    </source>
</evidence>
<dbReference type="PANTHER" id="PTHR13696">
    <property type="entry name" value="P-LOOP CONTAINING NUCLEOSIDE TRIPHOSPHATE HYDROLASE"/>
    <property type="match status" value="1"/>
</dbReference>
<protein>
    <submittedName>
        <fullName evidence="2">Uncharacterized protein BBD21</fullName>
    </submittedName>
</protein>
<dbReference type="CDD" id="cd02042">
    <property type="entry name" value="ParAB_family"/>
    <property type="match status" value="1"/>
</dbReference>
<accession>A0A0G4KAQ2</accession>
<dbReference type="Proteomes" id="UP000043763">
    <property type="component" value="Unassembled WGS sequence"/>
</dbReference>
<reference evidence="3" key="1">
    <citation type="submission" date="2015-04" db="EMBL/GenBank/DDBJ databases">
        <authorList>
            <person name="Mushtaq Mamoona"/>
        </authorList>
    </citation>
    <scope>NUCLEOTIDE SEQUENCE [LARGE SCALE GENOMIC DNA]</scope>
    <source>
        <strain evidence="3">AN4859/03</strain>
    </source>
</reference>
<dbReference type="Pfam" id="PF13614">
    <property type="entry name" value="AAA_31"/>
    <property type="match status" value="1"/>
</dbReference>
<dbReference type="EMBL" id="CVLB01000004">
    <property type="protein sequence ID" value="CRF35708.1"/>
    <property type="molecule type" value="Genomic_DNA"/>
</dbReference>
<dbReference type="AlphaFoldDB" id="A0A0G4KAQ2"/>
<name>A0A0G4KAQ2_9SPIR</name>
<evidence type="ECO:0000313" key="3">
    <source>
        <dbReference type="Proteomes" id="UP000043763"/>
    </source>
</evidence>
<evidence type="ECO:0000313" key="2">
    <source>
        <dbReference type="EMBL" id="CRF35708.1"/>
    </source>
</evidence>
<dbReference type="RefSeq" id="WP_048596181.1">
    <property type="nucleotide sequence ID" value="NZ_CVLB01000004.1"/>
</dbReference>
<keyword evidence="3" id="KW-1185">Reference proteome</keyword>
<feature type="domain" description="AAA" evidence="1">
    <location>
        <begin position="3"/>
        <end position="174"/>
    </location>
</feature>
<gene>
    <name evidence="2" type="ORF">BRSU_2817</name>
</gene>
<dbReference type="InterPro" id="IPR025669">
    <property type="entry name" value="AAA_dom"/>
</dbReference>
<dbReference type="PANTHER" id="PTHR13696:SF99">
    <property type="entry name" value="COBYRINIC ACID AC-DIAMIDE SYNTHASE"/>
    <property type="match status" value="1"/>
</dbReference>
<dbReference type="InterPro" id="IPR050678">
    <property type="entry name" value="DNA_Partitioning_ATPase"/>
</dbReference>
<dbReference type="InterPro" id="IPR027417">
    <property type="entry name" value="P-loop_NTPase"/>
</dbReference>
<proteinExistence type="predicted"/>
<organism evidence="2 3">
    <name type="scientific">Brachyspira suanatina</name>
    <dbReference type="NCBI Taxonomy" id="381802"/>
    <lineage>
        <taxon>Bacteria</taxon>
        <taxon>Pseudomonadati</taxon>
        <taxon>Spirochaetota</taxon>
        <taxon>Spirochaetia</taxon>
        <taxon>Brachyspirales</taxon>
        <taxon>Brachyspiraceae</taxon>
        <taxon>Brachyspira</taxon>
    </lineage>
</organism>
<dbReference type="OrthoDB" id="306833at2"/>